<keyword evidence="1" id="KW-0723">Serine/threonine-protein kinase</keyword>
<dbReference type="EC" id="2.7.11.1" evidence="1"/>
<dbReference type="EMBL" id="CM037025">
    <property type="protein sequence ID" value="KAH7662218.1"/>
    <property type="molecule type" value="Genomic_DNA"/>
</dbReference>
<dbReference type="Proteomes" id="UP000827976">
    <property type="component" value="Chromosome 15"/>
</dbReference>
<reference evidence="2" key="1">
    <citation type="journal article" date="2022" name="Nat. Commun.">
        <title>Chromosome evolution and the genetic basis of agronomically important traits in greater yam.</title>
        <authorList>
            <person name="Bredeson J.V."/>
            <person name="Lyons J.B."/>
            <person name="Oniyinde I.O."/>
            <person name="Okereke N.R."/>
            <person name="Kolade O."/>
            <person name="Nnabue I."/>
            <person name="Nwadili C.O."/>
            <person name="Hribova E."/>
            <person name="Parker M."/>
            <person name="Nwogha J."/>
            <person name="Shu S."/>
            <person name="Carlson J."/>
            <person name="Kariba R."/>
            <person name="Muthemba S."/>
            <person name="Knop K."/>
            <person name="Barton G.J."/>
            <person name="Sherwood A.V."/>
            <person name="Lopez-Montes A."/>
            <person name="Asiedu R."/>
            <person name="Jamnadass R."/>
            <person name="Muchugi A."/>
            <person name="Goodstein D."/>
            <person name="Egesi C.N."/>
            <person name="Featherston J."/>
            <person name="Asfaw A."/>
            <person name="Simpson G.G."/>
            <person name="Dolezel J."/>
            <person name="Hendre P.S."/>
            <person name="Van Deynze A."/>
            <person name="Kumar P.L."/>
            <person name="Obidiegwu J.E."/>
            <person name="Bhattacharjee R."/>
            <person name="Rokhsar D.S."/>
        </authorList>
    </citation>
    <scope>NUCLEOTIDE SEQUENCE [LARGE SCALE GENOMIC DNA]</scope>
    <source>
        <strain evidence="2">cv. TDa95/00328</strain>
    </source>
</reference>
<evidence type="ECO:0000313" key="2">
    <source>
        <dbReference type="Proteomes" id="UP000827976"/>
    </source>
</evidence>
<keyword evidence="1" id="KW-0808">Transferase</keyword>
<keyword evidence="1" id="KW-0418">Kinase</keyword>
<sequence length="654" mass="72113">MRPIMTRLLIVQALVLLLHFPTKTNSQNGPLLLICPPDSNYTIPSPFKTNLDNLLSTLVTSTSTSSALFSNATLGLVYGLAQCRPDASVADCASCLNRSISTISSLCSLRRSAATRFDLCLLRYSDHRFFSQLANDTPGIISNGNDAANQSVHDRQLKSLMDKISSEAPKSSSRYAVGVTNSAQSQLIYGMVQCTRDLSVDDCARCLDEEVGLFPTNGFGKVGAQVFRMSCTARFESYPFFSLSVLPPQPPPPPPPPPLPPPSATIPVNNSGIGSTVRAQKKTNTMTIILAIVIPLVVAFNLLLLATFCYLWRRAIRKAHQGGGGIMNRECLMFDLGTLRDATENFTDANKLGEGGFGPVYKGELKDGQEIAVKRFFGTSAARGLVELKNEVAFLAKLQHKNLVKLFGCCLEEEEKLLVYEYLPNTSLDRYLFDPVRCEQLDWITRFKIIEGTSRGLVYLHEDSRLKIIHRDLKASNILLDKDMNPKISDFGIAKLFGMDETQGSTSRIAGTYGYMAPEYAILGRYSNKSDVIVSVLLIVTGRKNSGFQRNGNDVDLLTYIWHHWNEGTALQLKDPNLGDDCQAEQVLRCINIGLLCVQEDPNERPNMVSVVLMLNSYLPLPSPSRPVLVGGGSTTTVPLRDKTPDVQHNEQFR</sequence>
<organism evidence="1 2">
    <name type="scientific">Dioscorea alata</name>
    <name type="common">Purple yam</name>
    <dbReference type="NCBI Taxonomy" id="55571"/>
    <lineage>
        <taxon>Eukaryota</taxon>
        <taxon>Viridiplantae</taxon>
        <taxon>Streptophyta</taxon>
        <taxon>Embryophyta</taxon>
        <taxon>Tracheophyta</taxon>
        <taxon>Spermatophyta</taxon>
        <taxon>Magnoliopsida</taxon>
        <taxon>Liliopsida</taxon>
        <taxon>Dioscoreales</taxon>
        <taxon>Dioscoreaceae</taxon>
        <taxon>Dioscorea</taxon>
    </lineage>
</organism>
<keyword evidence="2" id="KW-1185">Reference proteome</keyword>
<comment type="caution">
    <text evidence="1">The sequence shown here is derived from an EMBL/GenBank/DDBJ whole genome shotgun (WGS) entry which is preliminary data.</text>
</comment>
<accession>A0ACB7UP59</accession>
<proteinExistence type="predicted"/>
<name>A0ACB7UP59_DIOAL</name>
<gene>
    <name evidence="1" type="ORF">IHE45_15G118200</name>
</gene>
<protein>
    <submittedName>
        <fullName evidence="1">Non-specific serine/threonine protein kinase protein</fullName>
        <ecNumber evidence="1">2.7.11.1</ecNumber>
    </submittedName>
</protein>
<evidence type="ECO:0000313" key="1">
    <source>
        <dbReference type="EMBL" id="KAH7662218.1"/>
    </source>
</evidence>